<dbReference type="EMBL" id="DSBY01000059">
    <property type="protein sequence ID" value="HDS62775.1"/>
    <property type="molecule type" value="Genomic_DNA"/>
</dbReference>
<name>A0A831LTT7_9EURY</name>
<dbReference type="Proteomes" id="UP000885648">
    <property type="component" value="Unassembled WGS sequence"/>
</dbReference>
<dbReference type="AlphaFoldDB" id="A0A831LTT7"/>
<comment type="caution">
    <text evidence="1">The sequence shown here is derived from an EMBL/GenBank/DDBJ whole genome shotgun (WGS) entry which is preliminary data.</text>
</comment>
<sequence length="76" mass="8490">MDDTTFSALAERARAYPVVLRRSQMSKITLRARETAACRGREAPVLACRVCTRFMDTNAREVGEDTGRARHFASLA</sequence>
<reference evidence="1" key="1">
    <citation type="journal article" date="2020" name="mSystems">
        <title>Genome- and Community-Level Interaction Insights into Carbon Utilization and Element Cycling Functions of Hydrothermarchaeota in Hydrothermal Sediment.</title>
        <authorList>
            <person name="Zhou Z."/>
            <person name="Liu Y."/>
            <person name="Xu W."/>
            <person name="Pan J."/>
            <person name="Luo Z.H."/>
            <person name="Li M."/>
        </authorList>
    </citation>
    <scope>NUCLEOTIDE SEQUENCE</scope>
    <source>
        <strain evidence="1">SpSt-1183</strain>
    </source>
</reference>
<gene>
    <name evidence="1" type="ORF">ENN52_01315</name>
</gene>
<accession>A0A831LTT7</accession>
<organism evidence="1">
    <name type="scientific">Methanofollis liminatans</name>
    <dbReference type="NCBI Taxonomy" id="2201"/>
    <lineage>
        <taxon>Archaea</taxon>
        <taxon>Methanobacteriati</taxon>
        <taxon>Methanobacteriota</taxon>
        <taxon>Stenosarchaea group</taxon>
        <taxon>Methanomicrobia</taxon>
        <taxon>Methanomicrobiales</taxon>
        <taxon>Methanomicrobiaceae</taxon>
        <taxon>Methanofollis</taxon>
    </lineage>
</organism>
<evidence type="ECO:0000313" key="1">
    <source>
        <dbReference type="EMBL" id="HDS62775.1"/>
    </source>
</evidence>
<proteinExistence type="predicted"/>
<protein>
    <submittedName>
        <fullName evidence="1">Uncharacterized protein</fullName>
    </submittedName>
</protein>